<dbReference type="InterPro" id="IPR032508">
    <property type="entry name" value="FecR_C"/>
</dbReference>
<keyword evidence="1" id="KW-1133">Transmembrane helix</keyword>
<organism evidence="4 5">
    <name type="scientific">Parabacteroides segnis</name>
    <dbReference type="NCBI Taxonomy" id="2763058"/>
    <lineage>
        <taxon>Bacteria</taxon>
        <taxon>Pseudomonadati</taxon>
        <taxon>Bacteroidota</taxon>
        <taxon>Bacteroidia</taxon>
        <taxon>Bacteroidales</taxon>
        <taxon>Tannerellaceae</taxon>
        <taxon>Parabacteroides</taxon>
    </lineage>
</organism>
<keyword evidence="1" id="KW-0472">Membrane</keyword>
<dbReference type="EMBL" id="JACOOI010000014">
    <property type="protein sequence ID" value="MBC5643908.1"/>
    <property type="molecule type" value="Genomic_DNA"/>
</dbReference>
<dbReference type="InterPro" id="IPR012373">
    <property type="entry name" value="Ferrdict_sens_TM"/>
</dbReference>
<evidence type="ECO:0000256" key="1">
    <source>
        <dbReference type="SAM" id="Phobius"/>
    </source>
</evidence>
<evidence type="ECO:0000259" key="3">
    <source>
        <dbReference type="Pfam" id="PF16344"/>
    </source>
</evidence>
<dbReference type="Proteomes" id="UP000644010">
    <property type="component" value="Unassembled WGS sequence"/>
</dbReference>
<dbReference type="Gene3D" id="3.55.50.30">
    <property type="match status" value="1"/>
</dbReference>
<dbReference type="Pfam" id="PF16344">
    <property type="entry name" value="FecR_C"/>
    <property type="match status" value="1"/>
</dbReference>
<feature type="domain" description="FecR protein" evidence="2">
    <location>
        <begin position="200"/>
        <end position="289"/>
    </location>
</feature>
<dbReference type="InterPro" id="IPR006860">
    <property type="entry name" value="FecR"/>
</dbReference>
<dbReference type="PANTHER" id="PTHR30273">
    <property type="entry name" value="PERIPLASMIC SIGNAL SENSOR AND SIGMA FACTOR ACTIVATOR FECR-RELATED"/>
    <property type="match status" value="1"/>
</dbReference>
<feature type="domain" description="Protein FecR C-terminal" evidence="3">
    <location>
        <begin position="333"/>
        <end position="400"/>
    </location>
</feature>
<dbReference type="Pfam" id="PF04773">
    <property type="entry name" value="FecR"/>
    <property type="match status" value="1"/>
</dbReference>
<keyword evidence="5" id="KW-1185">Reference proteome</keyword>
<proteinExistence type="predicted"/>
<dbReference type="Gene3D" id="2.60.120.1440">
    <property type="match status" value="1"/>
</dbReference>
<reference evidence="4 5" key="1">
    <citation type="submission" date="2020-08" db="EMBL/GenBank/DDBJ databases">
        <title>Genome public.</title>
        <authorList>
            <person name="Liu C."/>
            <person name="Sun Q."/>
        </authorList>
    </citation>
    <scope>NUCLEOTIDE SEQUENCE [LARGE SCALE GENOMIC DNA]</scope>
    <source>
        <strain evidence="4 5">BX2</strain>
    </source>
</reference>
<evidence type="ECO:0000313" key="4">
    <source>
        <dbReference type="EMBL" id="MBC5643908.1"/>
    </source>
</evidence>
<comment type="caution">
    <text evidence="4">The sequence shown here is derived from an EMBL/GenBank/DDBJ whole genome shotgun (WGS) entry which is preliminary data.</text>
</comment>
<evidence type="ECO:0000313" key="5">
    <source>
        <dbReference type="Proteomes" id="UP000644010"/>
    </source>
</evidence>
<protein>
    <submittedName>
        <fullName evidence="4">FecR domain-containing protein</fullName>
    </submittedName>
</protein>
<name>A0ABR7E2C3_9BACT</name>
<sequence>MRKDYTKYKADELLNDDYFLLSELYPTEKDRKFWHKLQQADNALAEEIESARFFLKSIKRISYNSALSVDDEKELWKRIQTANTVYDKHTKKIHFLKIAVSVAASLLIISAYGWHTLYNQEQAIDYEAMISTIPQTDNPSENVQLILSKEKKISIEGKDTRLEYTKEGNINVNSEEVNIEKEDIKEEKVQSFNQLIVPIGKRSSITFTDGSKMWVNAGSKVIYPAQFTADSREIFVEGEIYLDIVHDEKRPFIVKTRKMEVRDLGTQFCVSAYDNETSSHVVLVKGKVEIETKGKRKNTLSPNQLFLYDNKSDEESVYHVNTQDYVAWKDGYYQFNHQKLDVVLEKLCKYYGIKIHWDEKVSELTCSGKLDLKETPEKVLSALQNAAPIKVEQTGEQIYIIVKH</sequence>
<dbReference type="RefSeq" id="WP_186959878.1">
    <property type="nucleotide sequence ID" value="NZ_JACOOI010000014.1"/>
</dbReference>
<keyword evidence="1" id="KW-0812">Transmembrane</keyword>
<accession>A0ABR7E2C3</accession>
<dbReference type="PANTHER" id="PTHR30273:SF2">
    <property type="entry name" value="PROTEIN FECR"/>
    <property type="match status" value="1"/>
</dbReference>
<evidence type="ECO:0000259" key="2">
    <source>
        <dbReference type="Pfam" id="PF04773"/>
    </source>
</evidence>
<gene>
    <name evidence="4" type="ORF">H8S77_13565</name>
</gene>
<feature type="transmembrane region" description="Helical" evidence="1">
    <location>
        <begin position="95"/>
        <end position="114"/>
    </location>
</feature>